<proteinExistence type="predicted"/>
<evidence type="ECO:0000313" key="3">
    <source>
        <dbReference type="Proteomes" id="UP000013909"/>
    </source>
</evidence>
<dbReference type="EMBL" id="AQHR01000022">
    <property type="protein sequence ID" value="EON78719.1"/>
    <property type="molecule type" value="Genomic_DNA"/>
</dbReference>
<organism evidence="2 3">
    <name type="scientific">Lunatimonas lonarensis</name>
    <dbReference type="NCBI Taxonomy" id="1232681"/>
    <lineage>
        <taxon>Bacteria</taxon>
        <taxon>Pseudomonadati</taxon>
        <taxon>Bacteroidota</taxon>
        <taxon>Cytophagia</taxon>
        <taxon>Cytophagales</taxon>
        <taxon>Cyclobacteriaceae</taxon>
    </lineage>
</organism>
<dbReference type="STRING" id="1232681.ADIS_0616"/>
<evidence type="ECO:0000313" key="2">
    <source>
        <dbReference type="EMBL" id="EON78719.1"/>
    </source>
</evidence>
<sequence>MAGIQSTHFGVGRVGGEDFSGAAAPGYGGGSPSGWGLPTYTI</sequence>
<gene>
    <name evidence="2" type="ORF">ADIS_0616</name>
</gene>
<protein>
    <submittedName>
        <fullName evidence="2">Uncharacterized protein</fullName>
    </submittedName>
</protein>
<evidence type="ECO:0000256" key="1">
    <source>
        <dbReference type="SAM" id="MobiDB-lite"/>
    </source>
</evidence>
<keyword evidence="3" id="KW-1185">Reference proteome</keyword>
<feature type="region of interest" description="Disordered" evidence="1">
    <location>
        <begin position="21"/>
        <end position="42"/>
    </location>
</feature>
<dbReference type="AlphaFoldDB" id="R7ZXK9"/>
<comment type="caution">
    <text evidence="2">The sequence shown here is derived from an EMBL/GenBank/DDBJ whole genome shotgun (WGS) entry which is preliminary data.</text>
</comment>
<accession>R7ZXK9</accession>
<reference evidence="2 3" key="1">
    <citation type="submission" date="2013-02" db="EMBL/GenBank/DDBJ databases">
        <title>A novel strain isolated from Lonar lake, Maharashtra, India.</title>
        <authorList>
            <person name="Singh A."/>
        </authorList>
    </citation>
    <scope>NUCLEOTIDE SEQUENCE [LARGE SCALE GENOMIC DNA]</scope>
    <source>
        <strain evidence="2 3">AK24</strain>
    </source>
</reference>
<name>R7ZXK9_9BACT</name>
<dbReference type="Proteomes" id="UP000013909">
    <property type="component" value="Unassembled WGS sequence"/>
</dbReference>